<comment type="caution">
    <text evidence="2">The sequence shown here is derived from an EMBL/GenBank/DDBJ whole genome shotgun (WGS) entry which is preliminary data.</text>
</comment>
<protein>
    <submittedName>
        <fullName evidence="2">SAM-dependent methyltransferase</fullName>
    </submittedName>
</protein>
<dbReference type="OrthoDB" id="9774345at2"/>
<name>A0A401IVL3_9LACO</name>
<dbReference type="EMBL" id="BFFP01000042">
    <property type="protein sequence ID" value="GBG95591.1"/>
    <property type="molecule type" value="Genomic_DNA"/>
</dbReference>
<dbReference type="GO" id="GO:0008168">
    <property type="term" value="F:methyltransferase activity"/>
    <property type="evidence" value="ECO:0007669"/>
    <property type="project" value="UniProtKB-KW"/>
</dbReference>
<dbReference type="RefSeq" id="WP_124978016.1">
    <property type="nucleotide sequence ID" value="NZ_BFFP01000042.1"/>
</dbReference>
<dbReference type="GO" id="GO:0032259">
    <property type="term" value="P:methylation"/>
    <property type="evidence" value="ECO:0007669"/>
    <property type="project" value="UniProtKB-KW"/>
</dbReference>
<evidence type="ECO:0000313" key="2">
    <source>
        <dbReference type="EMBL" id="GBG95591.1"/>
    </source>
</evidence>
<dbReference type="SUPFAM" id="SSF53335">
    <property type="entry name" value="S-adenosyl-L-methionine-dependent methyltransferases"/>
    <property type="match status" value="1"/>
</dbReference>
<proteinExistence type="predicted"/>
<dbReference type="InterPro" id="IPR041698">
    <property type="entry name" value="Methyltransf_25"/>
</dbReference>
<feature type="domain" description="Methyltransferase" evidence="1">
    <location>
        <begin position="65"/>
        <end position="162"/>
    </location>
</feature>
<dbReference type="CDD" id="cd02440">
    <property type="entry name" value="AdoMet_MTases"/>
    <property type="match status" value="1"/>
</dbReference>
<dbReference type="AlphaFoldDB" id="A0A401IVL3"/>
<dbReference type="InterPro" id="IPR029063">
    <property type="entry name" value="SAM-dependent_MTases_sf"/>
</dbReference>
<gene>
    <name evidence="2" type="ORF">LFYK43_20500</name>
</gene>
<dbReference type="Proteomes" id="UP000286848">
    <property type="component" value="Unassembled WGS sequence"/>
</dbReference>
<evidence type="ECO:0000313" key="3">
    <source>
        <dbReference type="Proteomes" id="UP000286848"/>
    </source>
</evidence>
<evidence type="ECO:0000259" key="1">
    <source>
        <dbReference type="Pfam" id="PF13649"/>
    </source>
</evidence>
<keyword evidence="2" id="KW-0489">Methyltransferase</keyword>
<sequence length="285" mass="31569">MDNKQALSDNLKSWEDRADAHAGGSYGDLTNFMADPTAITGTVKRDLAVLAPYLPGNSVAGQRLLHLQCHIGTDTLSWWRLGAAGVHGLDFSPNSLKYAKNLAQQAGAQIKYIEADARYASAALSSKLGQFDVIVTSAGTITWLPNLKDWAQSIADLLAPNGVFMIRDNHPLLFALDNDGLAIKQDYFGGTEVDYEAETSYQVNDQNQEQGKLAHQHNHNWAHDFQEIVTVLRDAGLTIESLGEERTTDWKALPMLEYDPRKDEWKMPAKYPQIPLTFSIVARKA</sequence>
<keyword evidence="2" id="KW-0808">Transferase</keyword>
<organism evidence="2 3">
    <name type="scientific">Ligilactobacillus salitolerans</name>
    <dbReference type="NCBI Taxonomy" id="1808352"/>
    <lineage>
        <taxon>Bacteria</taxon>
        <taxon>Bacillati</taxon>
        <taxon>Bacillota</taxon>
        <taxon>Bacilli</taxon>
        <taxon>Lactobacillales</taxon>
        <taxon>Lactobacillaceae</taxon>
        <taxon>Ligilactobacillus</taxon>
    </lineage>
</organism>
<dbReference type="Gene3D" id="3.40.50.150">
    <property type="entry name" value="Vaccinia Virus protein VP39"/>
    <property type="match status" value="1"/>
</dbReference>
<reference evidence="2 3" key="1">
    <citation type="journal article" date="2019" name="Int. J. Syst. Evol. Microbiol.">
        <title>Lactobacillus salitolerans sp. nov., a novel lactic acid bacterium isolated from spent mushroom substrates.</title>
        <authorList>
            <person name="Tohno M."/>
            <person name="Tanizawa Y."/>
            <person name="Kojima Y."/>
            <person name="Sakamoto M."/>
            <person name="Nakamura Y."/>
            <person name="Ohkuma M."/>
            <person name="Kobayashi H."/>
        </authorList>
    </citation>
    <scope>NUCLEOTIDE SEQUENCE [LARGE SCALE GENOMIC DNA]</scope>
    <source>
        <strain evidence="2 3">YK43</strain>
    </source>
</reference>
<accession>A0A401IVL3</accession>
<dbReference type="Pfam" id="PF13649">
    <property type="entry name" value="Methyltransf_25"/>
    <property type="match status" value="1"/>
</dbReference>
<keyword evidence="3" id="KW-1185">Reference proteome</keyword>